<comment type="caution">
    <text evidence="3">The sequence shown here is derived from an EMBL/GenBank/DDBJ whole genome shotgun (WGS) entry which is preliminary data.</text>
</comment>
<organism evidence="3 4">
    <name type="scientific">Halarchaeum grantii</name>
    <dbReference type="NCBI Taxonomy" id="1193105"/>
    <lineage>
        <taxon>Archaea</taxon>
        <taxon>Methanobacteriati</taxon>
        <taxon>Methanobacteriota</taxon>
        <taxon>Stenosarchaea group</taxon>
        <taxon>Halobacteria</taxon>
        <taxon>Halobacteriales</taxon>
        <taxon>Halobacteriaceae</taxon>
    </lineage>
</organism>
<feature type="transmembrane region" description="Helical" evidence="1">
    <location>
        <begin position="571"/>
        <end position="598"/>
    </location>
</feature>
<dbReference type="InterPro" id="IPR029044">
    <property type="entry name" value="Nucleotide-diphossugar_trans"/>
</dbReference>
<proteinExistence type="predicted"/>
<dbReference type="RefSeq" id="WP_188883774.1">
    <property type="nucleotide sequence ID" value="NZ_BMPF01000003.1"/>
</dbReference>
<dbReference type="PANTHER" id="PTHR48090">
    <property type="entry name" value="UNDECAPRENYL-PHOSPHATE 4-DEOXY-4-FORMAMIDO-L-ARABINOSE TRANSFERASE-RELATED"/>
    <property type="match status" value="1"/>
</dbReference>
<evidence type="ECO:0000313" key="3">
    <source>
        <dbReference type="EMBL" id="GGL37821.1"/>
    </source>
</evidence>
<keyword evidence="1" id="KW-0472">Membrane</keyword>
<dbReference type="PANTHER" id="PTHR48090:SF7">
    <property type="entry name" value="RFBJ PROTEIN"/>
    <property type="match status" value="1"/>
</dbReference>
<sequence length="611" mass="64684">MTAASDDAVVVEKSVVSGGFVRPAIKIELRSSADTPVVVRFADRIPGGRYVATTEGDAPEPAWGRLAGGRLESTVSLGPGESLAVHYLLDADAAGPVSADELPAPELLHVGALERDAGWRVDPAIRWRSPDGGWVPLTLVDPSTQAGVTDPDAVPGPVVGSWAAHERAAGPSVFHRPTAGSPAVGVVATDAYADAVYRTVVRARAHGFETYVTYVGDPDAEVVRFAEQLGAAVVRPPDAAVGESDAERERARRRALSAAARANGHPGIVFQPRSCPRIDYGRTLDAFANDGWEVDAVPESDPQRVDHPNVLVGIPAYRAEATIGDVVREARRYADMVLVVEDGGGDRTAEVARDAGAVVVEHARNKGYGGALKTIFREAAARGADYTVTLDADGQHDPSDVPRLVAAQRTERADVVIGNRYMAGSETHLPAVRAVGLGVVNLLTNLSMGRFLPQDWIHDTQSGYRAYTLEAVHVLEGARDVGNGMWASTDILYALDREDFAFAEVPTTIRYDLEGTSTEGALEHGLGLVRNIVGVVEHTHPMVLVGLPGAMSVLLGSLLGVGALQRFLATGLVSVGFTIATAGFTVAGVLLLFTAVLIRTINTHPYFRPPE</sequence>
<evidence type="ECO:0000256" key="1">
    <source>
        <dbReference type="SAM" id="Phobius"/>
    </source>
</evidence>
<protein>
    <recommendedName>
        <fullName evidence="2">Glycosyltransferase 2-like domain-containing protein</fullName>
    </recommendedName>
</protein>
<keyword evidence="1" id="KW-1133">Transmembrane helix</keyword>
<dbReference type="Gene3D" id="3.90.550.10">
    <property type="entry name" value="Spore Coat Polysaccharide Biosynthesis Protein SpsA, Chain A"/>
    <property type="match status" value="1"/>
</dbReference>
<keyword evidence="4" id="KW-1185">Reference proteome</keyword>
<dbReference type="InterPro" id="IPR050256">
    <property type="entry name" value="Glycosyltransferase_2"/>
</dbReference>
<dbReference type="Proteomes" id="UP000628840">
    <property type="component" value="Unassembled WGS sequence"/>
</dbReference>
<accession>A0A830EWV7</accession>
<dbReference type="EMBL" id="BMPF01000003">
    <property type="protein sequence ID" value="GGL37821.1"/>
    <property type="molecule type" value="Genomic_DNA"/>
</dbReference>
<dbReference type="AlphaFoldDB" id="A0A830EWV7"/>
<evidence type="ECO:0000313" key="4">
    <source>
        <dbReference type="Proteomes" id="UP000628840"/>
    </source>
</evidence>
<dbReference type="InterPro" id="IPR001173">
    <property type="entry name" value="Glyco_trans_2-like"/>
</dbReference>
<keyword evidence="1" id="KW-0812">Transmembrane</keyword>
<dbReference type="Pfam" id="PF00535">
    <property type="entry name" value="Glycos_transf_2"/>
    <property type="match status" value="1"/>
</dbReference>
<dbReference type="OrthoDB" id="11098at2157"/>
<dbReference type="SUPFAM" id="SSF53448">
    <property type="entry name" value="Nucleotide-diphospho-sugar transferases"/>
    <property type="match status" value="1"/>
</dbReference>
<dbReference type="CDD" id="cd04179">
    <property type="entry name" value="DPM_DPG-synthase_like"/>
    <property type="match status" value="1"/>
</dbReference>
<feature type="transmembrane region" description="Helical" evidence="1">
    <location>
        <begin position="542"/>
        <end position="564"/>
    </location>
</feature>
<name>A0A830EWV7_9EURY</name>
<feature type="domain" description="Glycosyltransferase 2-like" evidence="2">
    <location>
        <begin position="312"/>
        <end position="467"/>
    </location>
</feature>
<evidence type="ECO:0000259" key="2">
    <source>
        <dbReference type="Pfam" id="PF00535"/>
    </source>
</evidence>
<reference evidence="3 4" key="1">
    <citation type="journal article" date="2019" name="Int. J. Syst. Evol. Microbiol.">
        <title>The Global Catalogue of Microorganisms (GCM) 10K type strain sequencing project: providing services to taxonomists for standard genome sequencing and annotation.</title>
        <authorList>
            <consortium name="The Broad Institute Genomics Platform"/>
            <consortium name="The Broad Institute Genome Sequencing Center for Infectious Disease"/>
            <person name="Wu L."/>
            <person name="Ma J."/>
        </authorList>
    </citation>
    <scope>NUCLEOTIDE SEQUENCE [LARGE SCALE GENOMIC DNA]</scope>
    <source>
        <strain evidence="3 4">JCM 19585</strain>
    </source>
</reference>
<gene>
    <name evidence="3" type="ORF">GCM10009037_21740</name>
</gene>